<evidence type="ECO:0008006" key="4">
    <source>
        <dbReference type="Google" id="ProtNLM"/>
    </source>
</evidence>
<evidence type="ECO:0000256" key="1">
    <source>
        <dbReference type="SAM" id="SignalP"/>
    </source>
</evidence>
<proteinExistence type="predicted"/>
<evidence type="ECO:0000313" key="2">
    <source>
        <dbReference type="EMBL" id="KAK7338286.1"/>
    </source>
</evidence>
<dbReference type="Proteomes" id="UP001367508">
    <property type="component" value="Unassembled WGS sequence"/>
</dbReference>
<protein>
    <recommendedName>
        <fullName evidence="4">Secreted protein</fullName>
    </recommendedName>
</protein>
<comment type="caution">
    <text evidence="2">The sequence shown here is derived from an EMBL/GenBank/DDBJ whole genome shotgun (WGS) entry which is preliminary data.</text>
</comment>
<keyword evidence="3" id="KW-1185">Reference proteome</keyword>
<dbReference type="AlphaFoldDB" id="A0AAN9QKT2"/>
<feature type="chain" id="PRO_5042966290" description="Secreted protein" evidence="1">
    <location>
        <begin position="22"/>
        <end position="129"/>
    </location>
</feature>
<dbReference type="EMBL" id="JAYMYQ010000004">
    <property type="protein sequence ID" value="KAK7338286.1"/>
    <property type="molecule type" value="Genomic_DNA"/>
</dbReference>
<organism evidence="2 3">
    <name type="scientific">Canavalia gladiata</name>
    <name type="common">Sword bean</name>
    <name type="synonym">Dolichos gladiatus</name>
    <dbReference type="NCBI Taxonomy" id="3824"/>
    <lineage>
        <taxon>Eukaryota</taxon>
        <taxon>Viridiplantae</taxon>
        <taxon>Streptophyta</taxon>
        <taxon>Embryophyta</taxon>
        <taxon>Tracheophyta</taxon>
        <taxon>Spermatophyta</taxon>
        <taxon>Magnoliopsida</taxon>
        <taxon>eudicotyledons</taxon>
        <taxon>Gunneridae</taxon>
        <taxon>Pentapetalae</taxon>
        <taxon>rosids</taxon>
        <taxon>fabids</taxon>
        <taxon>Fabales</taxon>
        <taxon>Fabaceae</taxon>
        <taxon>Papilionoideae</taxon>
        <taxon>50 kb inversion clade</taxon>
        <taxon>NPAAA clade</taxon>
        <taxon>indigoferoid/millettioid clade</taxon>
        <taxon>Phaseoleae</taxon>
        <taxon>Canavalia</taxon>
    </lineage>
</organism>
<evidence type="ECO:0000313" key="3">
    <source>
        <dbReference type="Proteomes" id="UP001367508"/>
    </source>
</evidence>
<sequence length="129" mass="14854">MSVRCFKVMLILCTNIMQVWCFHETSSLKLFAIRIGMRRISKFSYKCDVLGLCLSCYGPYSYVISSKVRRILTARGREFGCFAILLPYSAPNIFEASPKRGFVSGFFEERKKIPRTPDFQKDEDPPPTC</sequence>
<reference evidence="2 3" key="1">
    <citation type="submission" date="2024-01" db="EMBL/GenBank/DDBJ databases">
        <title>The genomes of 5 underutilized Papilionoideae crops provide insights into root nodulation and disease resistanc.</title>
        <authorList>
            <person name="Jiang F."/>
        </authorList>
    </citation>
    <scope>NUCLEOTIDE SEQUENCE [LARGE SCALE GENOMIC DNA]</scope>
    <source>
        <strain evidence="2">LVBAO_FW01</strain>
        <tissue evidence="2">Leaves</tissue>
    </source>
</reference>
<accession>A0AAN9QKT2</accession>
<gene>
    <name evidence="2" type="ORF">VNO77_18891</name>
</gene>
<name>A0AAN9QKT2_CANGL</name>
<feature type="signal peptide" evidence="1">
    <location>
        <begin position="1"/>
        <end position="21"/>
    </location>
</feature>
<keyword evidence="1" id="KW-0732">Signal</keyword>